<dbReference type="EMBL" id="LCIJ01000005">
    <property type="protein sequence ID" value="KKT52925.1"/>
    <property type="molecule type" value="Genomic_DNA"/>
</dbReference>
<comment type="function">
    <text evidence="4">One of the early assembly proteins it binds 23S rRNA. One of the proteins that surrounds the polypeptide exit tunnel on the outside of the ribosome. Forms the main docking site for trigger factor binding to the ribosome.</text>
</comment>
<dbReference type="NCBIfam" id="NF004363">
    <property type="entry name" value="PRK05738.2-4"/>
    <property type="match status" value="1"/>
</dbReference>
<dbReference type="SUPFAM" id="SSF54189">
    <property type="entry name" value="Ribosomal proteins S24e, L23 and L15e"/>
    <property type="match status" value="1"/>
</dbReference>
<evidence type="ECO:0000256" key="2">
    <source>
        <dbReference type="ARBA" id="ARBA00022980"/>
    </source>
</evidence>
<comment type="caution">
    <text evidence="5">The sequence shown here is derived from an EMBL/GenBank/DDBJ whole genome shotgun (WGS) entry which is preliminary data.</text>
</comment>
<dbReference type="PATRIC" id="fig|1620410.3.peg.118"/>
<keyword evidence="4" id="KW-0694">RNA-binding</keyword>
<evidence type="ECO:0000313" key="6">
    <source>
        <dbReference type="Proteomes" id="UP000034752"/>
    </source>
</evidence>
<dbReference type="GO" id="GO:0005840">
    <property type="term" value="C:ribosome"/>
    <property type="evidence" value="ECO:0007669"/>
    <property type="project" value="UniProtKB-KW"/>
</dbReference>
<dbReference type="InterPro" id="IPR012678">
    <property type="entry name" value="Ribosomal_uL23/eL15/eS24_sf"/>
</dbReference>
<gene>
    <name evidence="4" type="primary">rplW</name>
    <name evidence="5" type="ORF">VE96_C0005G0014</name>
</gene>
<dbReference type="InterPro" id="IPR012677">
    <property type="entry name" value="Nucleotide-bd_a/b_plait_sf"/>
</dbReference>
<comment type="similarity">
    <text evidence="1 4">Belongs to the universal ribosomal protein uL23 family.</text>
</comment>
<dbReference type="GO" id="GO:1990904">
    <property type="term" value="C:ribonucleoprotein complex"/>
    <property type="evidence" value="ECO:0007669"/>
    <property type="project" value="UniProtKB-KW"/>
</dbReference>
<organism evidence="5 6">
    <name type="scientific">candidate division Kazan bacterium GW2011_GWA1_44_22</name>
    <dbReference type="NCBI Taxonomy" id="1620410"/>
    <lineage>
        <taxon>Bacteria</taxon>
        <taxon>Bacteria division Kazan-3B-28</taxon>
    </lineage>
</organism>
<dbReference type="GO" id="GO:0006412">
    <property type="term" value="P:translation"/>
    <property type="evidence" value="ECO:0007669"/>
    <property type="project" value="UniProtKB-UniRule"/>
</dbReference>
<keyword evidence="3 4" id="KW-0687">Ribonucleoprotein</keyword>
<evidence type="ECO:0000313" key="5">
    <source>
        <dbReference type="EMBL" id="KKT52925.1"/>
    </source>
</evidence>
<protein>
    <recommendedName>
        <fullName evidence="4">Large ribosomal subunit protein uL23</fullName>
    </recommendedName>
</protein>
<comment type="subunit">
    <text evidence="4">Part of the 50S ribosomal subunit. Contacts protein L29, and trigger factor when it is bound to the ribosome.</text>
</comment>
<dbReference type="AlphaFoldDB" id="A0A0G1I131"/>
<name>A0A0G1I131_UNCK3</name>
<accession>A0A0G1I131</accession>
<proteinExistence type="inferred from homology"/>
<dbReference type="Pfam" id="PF00276">
    <property type="entry name" value="Ribosomal_L23"/>
    <property type="match status" value="1"/>
</dbReference>
<dbReference type="Proteomes" id="UP000034752">
    <property type="component" value="Unassembled WGS sequence"/>
</dbReference>
<dbReference type="Gene3D" id="3.30.70.330">
    <property type="match status" value="1"/>
</dbReference>
<sequence length="99" mass="11226">MSVIIYQPVISEKSIQQGSASKYTFRIDPRADARAVRRAIEKLFKVKVTSVNMVCVKGKPKNVGRARVKRADWKKAIVTLLPGQTIKLFEERKTTEHAN</sequence>
<keyword evidence="4" id="KW-0699">rRNA-binding</keyword>
<dbReference type="InterPro" id="IPR013025">
    <property type="entry name" value="Ribosomal_uL23-like"/>
</dbReference>
<keyword evidence="2 4" id="KW-0689">Ribosomal protein</keyword>
<reference evidence="5 6" key="1">
    <citation type="journal article" date="2015" name="Nature">
        <title>rRNA introns, odd ribosomes, and small enigmatic genomes across a large radiation of phyla.</title>
        <authorList>
            <person name="Brown C.T."/>
            <person name="Hug L.A."/>
            <person name="Thomas B.C."/>
            <person name="Sharon I."/>
            <person name="Castelle C.J."/>
            <person name="Singh A."/>
            <person name="Wilkins M.J."/>
            <person name="Williams K.H."/>
            <person name="Banfield J.F."/>
        </authorList>
    </citation>
    <scope>NUCLEOTIDE SEQUENCE [LARGE SCALE GENOMIC DNA]</scope>
</reference>
<evidence type="ECO:0000256" key="4">
    <source>
        <dbReference type="HAMAP-Rule" id="MF_01369"/>
    </source>
</evidence>
<evidence type="ECO:0000256" key="1">
    <source>
        <dbReference type="ARBA" id="ARBA00006700"/>
    </source>
</evidence>
<dbReference type="GO" id="GO:0003735">
    <property type="term" value="F:structural constituent of ribosome"/>
    <property type="evidence" value="ECO:0007669"/>
    <property type="project" value="InterPro"/>
</dbReference>
<evidence type="ECO:0000256" key="3">
    <source>
        <dbReference type="ARBA" id="ARBA00023274"/>
    </source>
</evidence>
<dbReference type="HAMAP" id="MF_01369_B">
    <property type="entry name" value="Ribosomal_uL23_B"/>
    <property type="match status" value="1"/>
</dbReference>
<dbReference type="GO" id="GO:0019843">
    <property type="term" value="F:rRNA binding"/>
    <property type="evidence" value="ECO:0007669"/>
    <property type="project" value="UniProtKB-UniRule"/>
</dbReference>